<feature type="compositionally biased region" description="Low complexity" evidence="1">
    <location>
        <begin position="219"/>
        <end position="229"/>
    </location>
</feature>
<feature type="region of interest" description="Disordered" evidence="1">
    <location>
        <begin position="668"/>
        <end position="726"/>
    </location>
</feature>
<dbReference type="PANTHER" id="PTHR11440">
    <property type="entry name" value="LECITHIN-CHOLESTEROL ACYLTRANSFERASE-RELATED"/>
    <property type="match status" value="1"/>
</dbReference>
<feature type="compositionally biased region" description="Polar residues" evidence="1">
    <location>
        <begin position="679"/>
        <end position="694"/>
    </location>
</feature>
<evidence type="ECO:0000256" key="1">
    <source>
        <dbReference type="SAM" id="MobiDB-lite"/>
    </source>
</evidence>
<evidence type="ECO:0000313" key="2">
    <source>
        <dbReference type="EMBL" id="TPX14332.1"/>
    </source>
</evidence>
<organism evidence="2 3">
    <name type="scientific">Thyridium curvatum</name>
    <dbReference type="NCBI Taxonomy" id="1093900"/>
    <lineage>
        <taxon>Eukaryota</taxon>
        <taxon>Fungi</taxon>
        <taxon>Dikarya</taxon>
        <taxon>Ascomycota</taxon>
        <taxon>Pezizomycotina</taxon>
        <taxon>Sordariomycetes</taxon>
        <taxon>Sordariomycetidae</taxon>
        <taxon>Thyridiales</taxon>
        <taxon>Thyridiaceae</taxon>
        <taxon>Thyridium</taxon>
    </lineage>
</organism>
<feature type="region of interest" description="Disordered" evidence="1">
    <location>
        <begin position="97"/>
        <end position="139"/>
    </location>
</feature>
<reference evidence="2 3" key="1">
    <citation type="submission" date="2019-06" db="EMBL/GenBank/DDBJ databases">
        <title>Draft genome sequence of the filamentous fungus Phialemoniopsis curvata isolated from diesel fuel.</title>
        <authorList>
            <person name="Varaljay V.A."/>
            <person name="Lyon W.J."/>
            <person name="Crouch A.L."/>
            <person name="Drake C.E."/>
            <person name="Hollomon J.M."/>
            <person name="Nadeau L.J."/>
            <person name="Nunn H.S."/>
            <person name="Stevenson B.S."/>
            <person name="Bojanowski C.L."/>
            <person name="Crookes-Goodson W.J."/>
        </authorList>
    </citation>
    <scope>NUCLEOTIDE SEQUENCE [LARGE SCALE GENOMIC DNA]</scope>
    <source>
        <strain evidence="2 3">D216</strain>
    </source>
</reference>
<dbReference type="Gene3D" id="3.40.50.1820">
    <property type="entry name" value="alpha/beta hydrolase"/>
    <property type="match status" value="1"/>
</dbReference>
<dbReference type="FunCoup" id="A0A507AWJ0">
    <property type="interactions" value="38"/>
</dbReference>
<sequence length="863" mass="92767">MATSVVPTSMARHEIQEPVLPSPGTPDSHESEATEGSGSTGDDDDDEEEEEEQLYGDREDAQSFIQPSISRAATRLTSPKTPAAEKVAAMDELIDGFFGGSDEAAPAPAAKPPVPAEPPAPISAPDHPRKPDVANLHLDSTPSAYEFEAVLPTPWHAGPKELVVAGPGNAKPALAGVFGQSSSRPRRSSSVGQEALRRLSKALPSISIPSGLMSSFPTPSFFSSSSSSPKATGAQSPMRSASPAIRTRNSSAQVRPASVAIPVGSRPAVAQGQPATVLASLPEASRRSLTLHKSPSDDSLLYHSLSRVSSFGDDARFENIREQVNSRFKAIKDSFPERPTFKMPPMPNIFPRSPGLDGPAPMSSGIPKGDLKSQVMSRPATSLLDQVLDTLEGDIVVLGGYRGSILRSAEPPHRQLWVPVKVGLNIRKVNMEVGLDPADEENMEKTIYPSGMLQHIGPVDISRRLFKKLRDCDNARSGKLRVHDYGYDWRLSPHLLSRKLVEFLEKLPSNRPGTPAPRRGALVIAHSLGGLITRHAVNQRPELFSGVVYAGTPQRCVNILGPIRNGDAVLLNEKVLTAQVNFTLRTSFVFLPEDGFCFINKETKEEYPVDFYDINDWIKYRFSPCLDPPTSSDADVGTNAAGTLSSKRSSTFGTLLDLSSTFPLRPRSVTTESIRKPAASSSDTTTFLHNNSNNNHKDRTLAPQMQDSSAYASPPPPPPSPTQRDRNIAYLTRVLADTKRFRAETAHDRRLTAANAYPPLAVIYGKDTPTVYAARVPSRAAIAGPEAYDDLGFRSGDGVVLAKEAMVPDGYDLVRGGRVSSDRGHITLLGDLGAVGRALEAVVRGRRKGIGLGPAAAAADRKG</sequence>
<protein>
    <submittedName>
        <fullName evidence="2">Uncharacterized protein</fullName>
    </submittedName>
</protein>
<dbReference type="InterPro" id="IPR029058">
    <property type="entry name" value="AB_hydrolase_fold"/>
</dbReference>
<accession>A0A507AWJ0</accession>
<dbReference type="OrthoDB" id="10250441at2759"/>
<proteinExistence type="predicted"/>
<dbReference type="AlphaFoldDB" id="A0A507AWJ0"/>
<dbReference type="GeneID" id="41972975"/>
<keyword evidence="3" id="KW-1185">Reference proteome</keyword>
<feature type="compositionally biased region" description="Polar residues" evidence="1">
    <location>
        <begin position="63"/>
        <end position="80"/>
    </location>
</feature>
<dbReference type="InParanoid" id="A0A507AWJ0"/>
<dbReference type="RefSeq" id="XP_030996043.1">
    <property type="nucleotide sequence ID" value="XM_031140060.1"/>
</dbReference>
<dbReference type="EMBL" id="SKBQ01000029">
    <property type="protein sequence ID" value="TPX14332.1"/>
    <property type="molecule type" value="Genomic_DNA"/>
</dbReference>
<comment type="caution">
    <text evidence="2">The sequence shown here is derived from an EMBL/GenBank/DDBJ whole genome shotgun (WGS) entry which is preliminary data.</text>
</comment>
<evidence type="ECO:0000313" key="3">
    <source>
        <dbReference type="Proteomes" id="UP000319257"/>
    </source>
</evidence>
<feature type="region of interest" description="Disordered" evidence="1">
    <location>
        <begin position="158"/>
        <end position="196"/>
    </location>
</feature>
<name>A0A507AWJ0_9PEZI</name>
<feature type="compositionally biased region" description="Acidic residues" evidence="1">
    <location>
        <begin position="41"/>
        <end position="54"/>
    </location>
</feature>
<gene>
    <name evidence="2" type="ORF">E0L32_005528</name>
</gene>
<feature type="region of interest" description="Disordered" evidence="1">
    <location>
        <begin position="219"/>
        <end position="255"/>
    </location>
</feature>
<feature type="compositionally biased region" description="Pro residues" evidence="1">
    <location>
        <begin position="109"/>
        <end position="122"/>
    </location>
</feature>
<feature type="region of interest" description="Disordered" evidence="1">
    <location>
        <begin position="1"/>
        <end position="84"/>
    </location>
</feature>
<dbReference type="Proteomes" id="UP000319257">
    <property type="component" value="Unassembled WGS sequence"/>
</dbReference>
<dbReference type="SUPFAM" id="SSF53474">
    <property type="entry name" value="alpha/beta-Hydrolases"/>
    <property type="match status" value="1"/>
</dbReference>